<dbReference type="EMBL" id="CP011112">
    <property type="protein sequence ID" value="AKU15229.1"/>
    <property type="molecule type" value="Genomic_DNA"/>
</dbReference>
<dbReference type="AlphaFoldDB" id="A0A0K1JEV6"/>
<dbReference type="KEGG" id="lmoi:VV02_04050"/>
<dbReference type="Proteomes" id="UP000066480">
    <property type="component" value="Chromosome"/>
</dbReference>
<accession>A0A0K1JEV6</accession>
<evidence type="ECO:0000313" key="1">
    <source>
        <dbReference type="EMBL" id="AKU15229.1"/>
    </source>
</evidence>
<name>A0A0K1JEV6_9MICO</name>
<protein>
    <submittedName>
        <fullName evidence="1">Uncharacterized protein</fullName>
    </submittedName>
</protein>
<reference evidence="1 2" key="1">
    <citation type="submission" date="2015-03" db="EMBL/GenBank/DDBJ databases">
        <title>Luteipulveratus halotolerans sp. nov., a novel actinobacterium (Dermacoccaceae) from Sarawak, Malaysia.</title>
        <authorList>
            <person name="Juboi H."/>
            <person name="Basik A."/>
            <person name="Shamsul S.S."/>
            <person name="Arnold P."/>
            <person name="Schmitt E.K."/>
            <person name="Sanglier J.-J."/>
            <person name="Yeo T."/>
        </authorList>
    </citation>
    <scope>NUCLEOTIDE SEQUENCE [LARGE SCALE GENOMIC DNA]</scope>
    <source>
        <strain evidence="1 2">MN07-A0370</strain>
    </source>
</reference>
<dbReference type="OrthoDB" id="3384074at2"/>
<sequence length="125" mass="13310">MGDEVTSWPKRIIAMALCLICVGSCAIAAKTLFLDGAPPRSAGPRVPAGYVVTGGDTYPESEHTAARKWVVQGPPGTTAAQVVDQLGGTTRRCGHVSLVDWRRSCRWAEVSGVRAEYIVAVKVWG</sequence>
<organism evidence="1 2">
    <name type="scientific">Luteipulveratus mongoliensis</name>
    <dbReference type="NCBI Taxonomy" id="571913"/>
    <lineage>
        <taxon>Bacteria</taxon>
        <taxon>Bacillati</taxon>
        <taxon>Actinomycetota</taxon>
        <taxon>Actinomycetes</taxon>
        <taxon>Micrococcales</taxon>
        <taxon>Dermacoccaceae</taxon>
        <taxon>Luteipulveratus</taxon>
    </lineage>
</organism>
<gene>
    <name evidence="1" type="ORF">VV02_04050</name>
</gene>
<proteinExistence type="predicted"/>
<keyword evidence="2" id="KW-1185">Reference proteome</keyword>
<evidence type="ECO:0000313" key="2">
    <source>
        <dbReference type="Proteomes" id="UP000066480"/>
    </source>
</evidence>
<dbReference type="RefSeq" id="WP_052590027.1">
    <property type="nucleotide sequence ID" value="NZ_CP011112.1"/>
</dbReference>